<evidence type="ECO:0000313" key="2">
    <source>
        <dbReference type="Proteomes" id="UP000252519"/>
    </source>
</evidence>
<dbReference type="OrthoDB" id="5868543at2759"/>
<proteinExistence type="predicted"/>
<dbReference type="AlphaFoldDB" id="A0A368FBB2"/>
<accession>A0A368FBB2</accession>
<reference evidence="1 2" key="1">
    <citation type="submission" date="2014-10" db="EMBL/GenBank/DDBJ databases">
        <title>Draft genome of the hookworm Ancylostoma caninum.</title>
        <authorList>
            <person name="Mitreva M."/>
        </authorList>
    </citation>
    <scope>NUCLEOTIDE SEQUENCE [LARGE SCALE GENOMIC DNA]</scope>
    <source>
        <strain evidence="1 2">Baltimore</strain>
    </source>
</reference>
<evidence type="ECO:0000313" key="1">
    <source>
        <dbReference type="EMBL" id="RCN28888.1"/>
    </source>
</evidence>
<name>A0A368FBB2_ANCCA</name>
<keyword evidence="2" id="KW-1185">Reference proteome</keyword>
<protein>
    <submittedName>
        <fullName evidence="1">Uncharacterized protein</fullName>
    </submittedName>
</protein>
<organism evidence="1 2">
    <name type="scientific">Ancylostoma caninum</name>
    <name type="common">Dog hookworm</name>
    <dbReference type="NCBI Taxonomy" id="29170"/>
    <lineage>
        <taxon>Eukaryota</taxon>
        <taxon>Metazoa</taxon>
        <taxon>Ecdysozoa</taxon>
        <taxon>Nematoda</taxon>
        <taxon>Chromadorea</taxon>
        <taxon>Rhabditida</taxon>
        <taxon>Rhabditina</taxon>
        <taxon>Rhabditomorpha</taxon>
        <taxon>Strongyloidea</taxon>
        <taxon>Ancylostomatidae</taxon>
        <taxon>Ancylostomatinae</taxon>
        <taxon>Ancylostoma</taxon>
    </lineage>
</organism>
<sequence>MCTKIPHQVCIQRAIKSFTSIPALYYSYRLLLEEEKLSLAFTSITTPLMLYWLLEAVATFASMDIADLILYVALKVCLIEVLRVKMAEHDSKVRNTISANVAAPYCSDITSTDLSMDLTQRGDEEGASTLYHTIPAALASLDSITQCISMDLSPTRSRVSPSTCSSENTINLRCFSKSSGSCCTTQTGSPTNTSQNSQFGKGFGDWMEKHSGTSLGTLMTGEARTGKHNQISSPIHDGMDNDGDLITNPMFTVCSLISWVGGKTREIPHEWLPFSLV</sequence>
<gene>
    <name evidence="1" type="ORF">ANCCAN_25365</name>
</gene>
<dbReference type="EMBL" id="JOJR01002258">
    <property type="protein sequence ID" value="RCN28888.1"/>
    <property type="molecule type" value="Genomic_DNA"/>
</dbReference>
<comment type="caution">
    <text evidence="1">The sequence shown here is derived from an EMBL/GenBank/DDBJ whole genome shotgun (WGS) entry which is preliminary data.</text>
</comment>
<dbReference type="Proteomes" id="UP000252519">
    <property type="component" value="Unassembled WGS sequence"/>
</dbReference>